<dbReference type="EMBL" id="NIDN02000567">
    <property type="protein sequence ID" value="RLL92935.1"/>
    <property type="molecule type" value="Genomic_DNA"/>
</dbReference>
<accession>A0A421CST8</accession>
<dbReference type="OrthoDB" id="4509539at2759"/>
<feature type="region of interest" description="Disordered" evidence="1">
    <location>
        <begin position="215"/>
        <end position="251"/>
    </location>
</feature>
<reference evidence="2 3" key="1">
    <citation type="submission" date="2018-08" db="EMBL/GenBank/DDBJ databases">
        <title>Draft genome sequences of two Aspergillus turcosus clinical strains isolated from bronchoalveolar lavage fluid: one azole-susceptible and the other azole-resistant.</title>
        <authorList>
            <person name="Parent-Michaud M."/>
            <person name="Dufresne P.J."/>
            <person name="Fournier E."/>
            <person name="Martineau C."/>
            <person name="Moreira S."/>
            <person name="Perkins V."/>
            <person name="De Repentigny L."/>
            <person name="Dufresne S.F."/>
        </authorList>
    </citation>
    <scope>NUCLEOTIDE SEQUENCE [LARGE SCALE GENOMIC DNA]</scope>
    <source>
        <strain evidence="2">HMR AF 1038</strain>
    </source>
</reference>
<organism evidence="2 3">
    <name type="scientific">Aspergillus turcosus</name>
    <dbReference type="NCBI Taxonomy" id="1245748"/>
    <lineage>
        <taxon>Eukaryota</taxon>
        <taxon>Fungi</taxon>
        <taxon>Dikarya</taxon>
        <taxon>Ascomycota</taxon>
        <taxon>Pezizomycotina</taxon>
        <taxon>Eurotiomycetes</taxon>
        <taxon>Eurotiomycetidae</taxon>
        <taxon>Eurotiales</taxon>
        <taxon>Aspergillaceae</taxon>
        <taxon>Aspergillus</taxon>
        <taxon>Aspergillus subgen. Fumigati</taxon>
    </lineage>
</organism>
<protein>
    <submittedName>
        <fullName evidence="2">Uncharacterized protein</fullName>
    </submittedName>
</protein>
<evidence type="ECO:0000313" key="3">
    <source>
        <dbReference type="Proteomes" id="UP000215289"/>
    </source>
</evidence>
<dbReference type="AlphaFoldDB" id="A0A421CST8"/>
<name>A0A421CST8_9EURO</name>
<feature type="region of interest" description="Disordered" evidence="1">
    <location>
        <begin position="1"/>
        <end position="61"/>
    </location>
</feature>
<dbReference type="Proteomes" id="UP000215289">
    <property type="component" value="Unassembled WGS sequence"/>
</dbReference>
<dbReference type="STRING" id="1245748.A0A421CST8"/>
<sequence length="251" mass="26518">MSRGSRARPLLDTPNTVDSLDDPTKGACAGRSRVETTAGMGDCPQRRPAWQGRNGRREGFQATRGDPALAFHIEPPTSTGPQSCVQTFPGPDLAGGGPILYGVVRASTRAPIQSGPLGFARCVGRKGSWSFWPSGLRVSGRSRPRAPAPVRPRAGLPGPGEPSVWAFPGPHRPRARACLGPSAGARARPVQPHGAGPLASLLPARARRPARWALEGARGPRGLPACPRMPANWSRPRARPIAGRGREFEQG</sequence>
<gene>
    <name evidence="2" type="ORF">CFD26_100415</name>
</gene>
<comment type="caution">
    <text evidence="2">The sequence shown here is derived from an EMBL/GenBank/DDBJ whole genome shotgun (WGS) entry which is preliminary data.</text>
</comment>
<proteinExistence type="predicted"/>
<evidence type="ECO:0000313" key="2">
    <source>
        <dbReference type="EMBL" id="RLL92935.1"/>
    </source>
</evidence>
<keyword evidence="3" id="KW-1185">Reference proteome</keyword>
<evidence type="ECO:0000256" key="1">
    <source>
        <dbReference type="SAM" id="MobiDB-lite"/>
    </source>
</evidence>
<feature type="region of interest" description="Disordered" evidence="1">
    <location>
        <begin position="137"/>
        <end position="157"/>
    </location>
</feature>